<dbReference type="GO" id="GO:0009450">
    <property type="term" value="P:gamma-aminobutyric acid catabolic process"/>
    <property type="evidence" value="ECO:0007669"/>
    <property type="project" value="TreeGrafter"/>
</dbReference>
<keyword evidence="6" id="KW-0808">Transferase</keyword>
<dbReference type="Gene3D" id="3.40.640.10">
    <property type="entry name" value="Type I PLP-dependent aspartate aminotransferase-like (Major domain)"/>
    <property type="match status" value="1"/>
</dbReference>
<dbReference type="AlphaFoldDB" id="A0A0N5AX20"/>
<dbReference type="Pfam" id="PF00202">
    <property type="entry name" value="Aminotran_3"/>
    <property type="match status" value="1"/>
</dbReference>
<dbReference type="SUPFAM" id="SSF53383">
    <property type="entry name" value="PLP-dependent transferases"/>
    <property type="match status" value="1"/>
</dbReference>
<evidence type="ECO:0000256" key="2">
    <source>
        <dbReference type="ARBA" id="ARBA00008954"/>
    </source>
</evidence>
<dbReference type="PIRSF" id="PIRSF000521">
    <property type="entry name" value="Transaminase_4ab_Lys_Orn"/>
    <property type="match status" value="1"/>
</dbReference>
<sequence>MMSRAVWRKLSLGSSSFTGGKYFVRSLATCEASRPKVITEIPGPKSKALKEQMDVVHQASSVKFFGNYDESFGNYLVDADNNCLLDMFMQISSLSLGYNHPELITSMSNFSFLSASCSRPALGSFPRHDFPTTVKEALISIAPKGLSSAQTMLCGSSANENAIKTAFIWYETQRRGGPPTQEDLESCMVQKPPGTPQLSVLSFQGGFHGRTLAMLSVTRSKPIHKVDMPAFNWPVAKYPRYRYPLADNVDYNRKQDSDCLKSVEALIDERKRSGCDVAAVLVEPIQSEGGDHYGSAEFFRQLQRITNERGIVFIVDEVQTGGGGTGSFWAHDFWNLDTPPDIVTFSKKLMIGGYFYAQHLKIQEPYRIYNTWMGDPAKLFLLRKSIEIIKRDKLIENVKEVGTTFQNGLRQLQSKYYEKMSNVRGLALFCAFDMISAQKRDELMNKCLQNGLLVGGCGESAIRFRPALIFGEKHAEIALDILDKSLQMV</sequence>
<comment type="catalytic activity">
    <reaction evidence="12">
        <text>4-aminobutanoate + 2-oxoglutarate = succinate semialdehyde + L-glutamate</text>
        <dbReference type="Rhea" id="RHEA:23352"/>
        <dbReference type="ChEBI" id="CHEBI:16810"/>
        <dbReference type="ChEBI" id="CHEBI:29985"/>
        <dbReference type="ChEBI" id="CHEBI:57706"/>
        <dbReference type="ChEBI" id="CHEBI:59888"/>
        <dbReference type="EC" id="2.6.1.19"/>
    </reaction>
</comment>
<dbReference type="PANTHER" id="PTHR43206">
    <property type="entry name" value="AMINOTRANSFERASE"/>
    <property type="match status" value="1"/>
</dbReference>
<evidence type="ECO:0000256" key="1">
    <source>
        <dbReference type="ARBA" id="ARBA00001933"/>
    </source>
</evidence>
<accession>A0A0N5AX20</accession>
<dbReference type="InterPro" id="IPR004631">
    <property type="entry name" value="4NH2But_aminotransferase_euk"/>
</dbReference>
<proteinExistence type="inferred from homology"/>
<dbReference type="EC" id="2.6.1.19" evidence="4"/>
<evidence type="ECO:0000256" key="6">
    <source>
        <dbReference type="ARBA" id="ARBA00022679"/>
    </source>
</evidence>
<evidence type="ECO:0000256" key="12">
    <source>
        <dbReference type="ARBA" id="ARBA00048021"/>
    </source>
</evidence>
<evidence type="ECO:0000256" key="10">
    <source>
        <dbReference type="ARBA" id="ARBA00030857"/>
    </source>
</evidence>
<dbReference type="STRING" id="451379.A0A0N5AX20"/>
<dbReference type="InterPro" id="IPR015421">
    <property type="entry name" value="PyrdxlP-dep_Trfase_major"/>
</dbReference>
<dbReference type="PANTHER" id="PTHR43206:SF1">
    <property type="entry name" value="4-AMINOBUTYRATE AMINOTRANSFERASE, MITOCHONDRIAL"/>
    <property type="match status" value="1"/>
</dbReference>
<dbReference type="InterPro" id="IPR005814">
    <property type="entry name" value="Aminotrans_3"/>
</dbReference>
<evidence type="ECO:0000256" key="13">
    <source>
        <dbReference type="RuleBase" id="RU003560"/>
    </source>
</evidence>
<dbReference type="GO" id="GO:0047298">
    <property type="term" value="F:(S)-3-amino-2-methylpropionate transaminase activity"/>
    <property type="evidence" value="ECO:0007669"/>
    <property type="project" value="UniProtKB-EC"/>
</dbReference>
<name>A0A0N5AX20_9BILA</name>
<dbReference type="GO" id="GO:0034386">
    <property type="term" value="F:4-aminobutyrate:2-oxoglutarate transaminase activity"/>
    <property type="evidence" value="ECO:0007669"/>
    <property type="project" value="UniProtKB-EC"/>
</dbReference>
<organism evidence="14 15">
    <name type="scientific">Syphacia muris</name>
    <dbReference type="NCBI Taxonomy" id="451379"/>
    <lineage>
        <taxon>Eukaryota</taxon>
        <taxon>Metazoa</taxon>
        <taxon>Ecdysozoa</taxon>
        <taxon>Nematoda</taxon>
        <taxon>Chromadorea</taxon>
        <taxon>Rhabditida</taxon>
        <taxon>Spirurina</taxon>
        <taxon>Oxyuridomorpha</taxon>
        <taxon>Oxyuroidea</taxon>
        <taxon>Oxyuridae</taxon>
        <taxon>Syphacia</taxon>
    </lineage>
</organism>
<dbReference type="GO" id="GO:0005739">
    <property type="term" value="C:mitochondrion"/>
    <property type="evidence" value="ECO:0007669"/>
    <property type="project" value="TreeGrafter"/>
</dbReference>
<evidence type="ECO:0000256" key="5">
    <source>
        <dbReference type="ARBA" id="ARBA00022576"/>
    </source>
</evidence>
<evidence type="ECO:0000313" key="15">
    <source>
        <dbReference type="WBParaSite" id="SMUV_0000948701-mRNA-1"/>
    </source>
</evidence>
<evidence type="ECO:0000313" key="14">
    <source>
        <dbReference type="Proteomes" id="UP000046393"/>
    </source>
</evidence>
<dbReference type="InterPro" id="IPR015422">
    <property type="entry name" value="PyrdxlP-dep_Trfase_small"/>
</dbReference>
<evidence type="ECO:0000256" key="9">
    <source>
        <dbReference type="ARBA" id="ARBA00030204"/>
    </source>
</evidence>
<dbReference type="NCBIfam" id="TIGR00699">
    <property type="entry name" value="GABAtrns_euk"/>
    <property type="match status" value="1"/>
</dbReference>
<dbReference type="GO" id="GO:0030170">
    <property type="term" value="F:pyridoxal phosphate binding"/>
    <property type="evidence" value="ECO:0007669"/>
    <property type="project" value="InterPro"/>
</dbReference>
<protein>
    <recommendedName>
        <fullName evidence="10">(S)-3-amino-2-methylpropionate transaminase</fullName>
        <ecNumber evidence="4">2.6.1.19</ecNumber>
        <ecNumber evidence="3">2.6.1.22</ecNumber>
    </recommendedName>
    <alternativeName>
        <fullName evidence="11">GABA aminotransferase</fullName>
    </alternativeName>
    <alternativeName>
        <fullName evidence="9">Gamma-amino-N-butyrate transaminase</fullName>
    </alternativeName>
    <alternativeName>
        <fullName evidence="8">L-AIBAT</fullName>
    </alternativeName>
</protein>
<evidence type="ECO:0000256" key="4">
    <source>
        <dbReference type="ARBA" id="ARBA00012912"/>
    </source>
</evidence>
<dbReference type="InterPro" id="IPR015424">
    <property type="entry name" value="PyrdxlP-dep_Trfase"/>
</dbReference>
<dbReference type="EC" id="2.6.1.22" evidence="3"/>
<dbReference type="FunFam" id="3.40.640.10:FF:000073">
    <property type="entry name" value="Probable 4-aminobutyrate aminotransferase"/>
    <property type="match status" value="1"/>
</dbReference>
<dbReference type="Gene3D" id="3.90.1150.10">
    <property type="entry name" value="Aspartate Aminotransferase, domain 1"/>
    <property type="match status" value="1"/>
</dbReference>
<keyword evidence="7 13" id="KW-0663">Pyridoxal phosphate</keyword>
<keyword evidence="14" id="KW-1185">Reference proteome</keyword>
<evidence type="ECO:0000256" key="7">
    <source>
        <dbReference type="ARBA" id="ARBA00022898"/>
    </source>
</evidence>
<comment type="cofactor">
    <cofactor evidence="1">
        <name>pyridoxal 5'-phosphate</name>
        <dbReference type="ChEBI" id="CHEBI:597326"/>
    </cofactor>
</comment>
<evidence type="ECO:0000256" key="3">
    <source>
        <dbReference type="ARBA" id="ARBA00012876"/>
    </source>
</evidence>
<dbReference type="WBParaSite" id="SMUV_0000948701-mRNA-1">
    <property type="protein sequence ID" value="SMUV_0000948701-mRNA-1"/>
    <property type="gene ID" value="SMUV_0000948701"/>
</dbReference>
<evidence type="ECO:0000256" key="8">
    <source>
        <dbReference type="ARBA" id="ARBA00029760"/>
    </source>
</evidence>
<dbReference type="CDD" id="cd00610">
    <property type="entry name" value="OAT_like"/>
    <property type="match status" value="1"/>
</dbReference>
<dbReference type="Proteomes" id="UP000046393">
    <property type="component" value="Unplaced"/>
</dbReference>
<keyword evidence="5" id="KW-0032">Aminotransferase</keyword>
<evidence type="ECO:0000256" key="11">
    <source>
        <dbReference type="ARBA" id="ARBA00031787"/>
    </source>
</evidence>
<reference evidence="15" key="1">
    <citation type="submission" date="2017-02" db="UniProtKB">
        <authorList>
            <consortium name="WormBaseParasite"/>
        </authorList>
    </citation>
    <scope>IDENTIFICATION</scope>
</reference>
<comment type="similarity">
    <text evidence="2 13">Belongs to the class-III pyridoxal-phosphate-dependent aminotransferase family.</text>
</comment>